<organism evidence="1 2">
    <name type="scientific">Rhodocollybia butyracea</name>
    <dbReference type="NCBI Taxonomy" id="206335"/>
    <lineage>
        <taxon>Eukaryota</taxon>
        <taxon>Fungi</taxon>
        <taxon>Dikarya</taxon>
        <taxon>Basidiomycota</taxon>
        <taxon>Agaricomycotina</taxon>
        <taxon>Agaricomycetes</taxon>
        <taxon>Agaricomycetidae</taxon>
        <taxon>Agaricales</taxon>
        <taxon>Marasmiineae</taxon>
        <taxon>Omphalotaceae</taxon>
        <taxon>Rhodocollybia</taxon>
    </lineage>
</organism>
<protein>
    <recommendedName>
        <fullName evidence="3">Hydrophobin</fullName>
    </recommendedName>
</protein>
<evidence type="ECO:0000313" key="1">
    <source>
        <dbReference type="EMBL" id="KAF9059232.1"/>
    </source>
</evidence>
<name>A0A9P5PAH4_9AGAR</name>
<reference evidence="1" key="1">
    <citation type="submission" date="2020-11" db="EMBL/GenBank/DDBJ databases">
        <authorList>
            <consortium name="DOE Joint Genome Institute"/>
            <person name="Ahrendt S."/>
            <person name="Riley R."/>
            <person name="Andreopoulos W."/>
            <person name="Labutti K."/>
            <person name="Pangilinan J."/>
            <person name="Ruiz-Duenas F.J."/>
            <person name="Barrasa J.M."/>
            <person name="Sanchez-Garcia M."/>
            <person name="Camarero S."/>
            <person name="Miyauchi S."/>
            <person name="Serrano A."/>
            <person name="Linde D."/>
            <person name="Babiker R."/>
            <person name="Drula E."/>
            <person name="Ayuso-Fernandez I."/>
            <person name="Pacheco R."/>
            <person name="Padilla G."/>
            <person name="Ferreira P."/>
            <person name="Barriuso J."/>
            <person name="Kellner H."/>
            <person name="Castanera R."/>
            <person name="Alfaro M."/>
            <person name="Ramirez L."/>
            <person name="Pisabarro A.G."/>
            <person name="Kuo A."/>
            <person name="Tritt A."/>
            <person name="Lipzen A."/>
            <person name="He G."/>
            <person name="Yan M."/>
            <person name="Ng V."/>
            <person name="Cullen D."/>
            <person name="Martin F."/>
            <person name="Rosso M.-N."/>
            <person name="Henrissat B."/>
            <person name="Hibbett D."/>
            <person name="Martinez A.T."/>
            <person name="Grigoriev I.V."/>
        </authorList>
    </citation>
    <scope>NUCLEOTIDE SEQUENCE</scope>
    <source>
        <strain evidence="1">AH 40177</strain>
    </source>
</reference>
<proteinExistence type="predicted"/>
<evidence type="ECO:0008006" key="3">
    <source>
        <dbReference type="Google" id="ProtNLM"/>
    </source>
</evidence>
<dbReference type="Proteomes" id="UP000772434">
    <property type="component" value="Unassembled WGS sequence"/>
</dbReference>
<sequence length="302" mass="32104">MILRLATCPPPYTPQLSRRLDTLNPVKYTAIIQLGFLVGIEISSPSLLRSTKQAINQFISSPLSLPLRSLSQLAVHISQPQSRSRLLLQPQPPLQLQLQLRPGTRPPSSRPPFPRFPGPQWALSPTSFSPSPSRPWFRWAHTWVPLPLPAIPGLSGAAPAPAAPASPIPAAPALPAIPAIPTIPKGTVPTLPKITLRQVTDTLTCSTDTIPLCCANSTVTDLGTHGKHCNILFPEDSCDTPNQALCCKLIGVGASFGVGAILPPLRSRMTLSPPGFSTTIESTSPCGTGLPSVITSFAESWV</sequence>
<keyword evidence="2" id="KW-1185">Reference proteome</keyword>
<gene>
    <name evidence="1" type="ORF">BDP27DRAFT_1431615</name>
</gene>
<dbReference type="AlphaFoldDB" id="A0A9P5PAH4"/>
<dbReference type="EMBL" id="JADNRY010000315">
    <property type="protein sequence ID" value="KAF9059232.1"/>
    <property type="molecule type" value="Genomic_DNA"/>
</dbReference>
<comment type="caution">
    <text evidence="1">The sequence shown here is derived from an EMBL/GenBank/DDBJ whole genome shotgun (WGS) entry which is preliminary data.</text>
</comment>
<evidence type="ECO:0000313" key="2">
    <source>
        <dbReference type="Proteomes" id="UP000772434"/>
    </source>
</evidence>
<accession>A0A9P5PAH4</accession>